<accession>A0A1G6GCT3</accession>
<feature type="domain" description="Amidohydrolase-related" evidence="2">
    <location>
        <begin position="17"/>
        <end position="341"/>
    </location>
</feature>
<dbReference type="InterPro" id="IPR032466">
    <property type="entry name" value="Metal_Hydrolase"/>
</dbReference>
<dbReference type="GO" id="GO:0005737">
    <property type="term" value="C:cytoplasm"/>
    <property type="evidence" value="ECO:0007669"/>
    <property type="project" value="TreeGrafter"/>
</dbReference>
<dbReference type="Proteomes" id="UP000199086">
    <property type="component" value="Unassembled WGS sequence"/>
</dbReference>
<dbReference type="GO" id="GO:0016831">
    <property type="term" value="F:carboxy-lyase activity"/>
    <property type="evidence" value="ECO:0007669"/>
    <property type="project" value="InterPro"/>
</dbReference>
<evidence type="ECO:0000256" key="1">
    <source>
        <dbReference type="ARBA" id="ARBA00023239"/>
    </source>
</evidence>
<keyword evidence="1" id="KW-0456">Lyase</keyword>
<dbReference type="InterPro" id="IPR006680">
    <property type="entry name" value="Amidohydro-rel"/>
</dbReference>
<dbReference type="STRING" id="1577474.GA0111570_10167"/>
<keyword evidence="4" id="KW-1185">Reference proteome</keyword>
<evidence type="ECO:0000313" key="4">
    <source>
        <dbReference type="Proteomes" id="UP000199086"/>
    </source>
</evidence>
<dbReference type="PANTHER" id="PTHR21240">
    <property type="entry name" value="2-AMINO-3-CARBOXYLMUCONATE-6-SEMIALDEHYDE DECARBOXYLASE"/>
    <property type="match status" value="1"/>
</dbReference>
<organism evidence="3 4">
    <name type="scientific">Raineyella antarctica</name>
    <dbReference type="NCBI Taxonomy" id="1577474"/>
    <lineage>
        <taxon>Bacteria</taxon>
        <taxon>Bacillati</taxon>
        <taxon>Actinomycetota</taxon>
        <taxon>Actinomycetes</taxon>
        <taxon>Propionibacteriales</taxon>
        <taxon>Propionibacteriaceae</taxon>
        <taxon>Raineyella</taxon>
    </lineage>
</organism>
<dbReference type="PANTHER" id="PTHR21240:SF28">
    <property type="entry name" value="ISO-OROTATE DECARBOXYLASE (EUROFUNG)"/>
    <property type="match status" value="1"/>
</dbReference>
<reference evidence="3 4" key="1">
    <citation type="submission" date="2016-06" db="EMBL/GenBank/DDBJ databases">
        <authorList>
            <person name="Olsen C.W."/>
            <person name="Carey S."/>
            <person name="Hinshaw L."/>
            <person name="Karasin A.I."/>
        </authorList>
    </citation>
    <scope>NUCLEOTIDE SEQUENCE [LARGE SCALE GENOMIC DNA]</scope>
    <source>
        <strain evidence="3 4">LZ-22</strain>
    </source>
</reference>
<dbReference type="AlphaFoldDB" id="A0A1G6GCT3"/>
<dbReference type="Gene3D" id="3.20.20.140">
    <property type="entry name" value="Metal-dependent hydrolases"/>
    <property type="match status" value="1"/>
</dbReference>
<evidence type="ECO:0000259" key="2">
    <source>
        <dbReference type="Pfam" id="PF04909"/>
    </source>
</evidence>
<dbReference type="SUPFAM" id="SSF51556">
    <property type="entry name" value="Metallo-dependent hydrolases"/>
    <property type="match status" value="1"/>
</dbReference>
<dbReference type="GO" id="GO:0019748">
    <property type="term" value="P:secondary metabolic process"/>
    <property type="evidence" value="ECO:0007669"/>
    <property type="project" value="TreeGrafter"/>
</dbReference>
<evidence type="ECO:0000313" key="3">
    <source>
        <dbReference type="EMBL" id="SDB79798.1"/>
    </source>
</evidence>
<dbReference type="Pfam" id="PF04909">
    <property type="entry name" value="Amidohydro_2"/>
    <property type="match status" value="1"/>
</dbReference>
<gene>
    <name evidence="3" type="ORF">GA0111570_10167</name>
</gene>
<proteinExistence type="predicted"/>
<dbReference type="InterPro" id="IPR032465">
    <property type="entry name" value="ACMSD"/>
</dbReference>
<dbReference type="RefSeq" id="WP_217633942.1">
    <property type="nucleotide sequence ID" value="NZ_FMYF01000001.1"/>
</dbReference>
<dbReference type="EMBL" id="FMYF01000001">
    <property type="protein sequence ID" value="SDB79798.1"/>
    <property type="molecule type" value="Genomic_DNA"/>
</dbReference>
<protein>
    <submittedName>
        <fullName evidence="3">Aminocarboxymuconate-semialdehyde decarboxylase</fullName>
    </submittedName>
</protein>
<name>A0A1G6GCT3_9ACTN</name>
<sequence>MSTYASQEPSDRPNRVIDVHAHAMPMPFLEWLEDEGLADLSRVRDELVVLDPRISGVPAGMALPLPVTMWGGTERLVEMQESGVEVQAVSLPPFLMASTCRDGALVAEVVRRGNDALAEYVRQAPDYLVALGGVPVGWPGAEQEAVRCLDELGMAGIAIGSQGGGADLDADVNEPLWELLSHRRVFTFLHPSGSPAPERTQDFWFPQLVGYPLETALAASRLVFAGVTERHPFPLCLAHGGGCLPALRARLAVGWERKPQARTIPHPPATYLDRLYYDTAVFDPEQLRRLVQDVGVGQVLTGTDYPFDLADRDPVGTVGSVLDGAEREQVLGGTSAGLLGLADRPLTAG</sequence>
<dbReference type="GO" id="GO:0016787">
    <property type="term" value="F:hydrolase activity"/>
    <property type="evidence" value="ECO:0007669"/>
    <property type="project" value="InterPro"/>
</dbReference>